<evidence type="ECO:0000256" key="7">
    <source>
        <dbReference type="ARBA" id="ARBA00031665"/>
    </source>
</evidence>
<dbReference type="InterPro" id="IPR000757">
    <property type="entry name" value="Beta-glucanase-like"/>
</dbReference>
<feature type="chain" id="PRO_5006061989" description="Beta-glucanase" evidence="10">
    <location>
        <begin position="29"/>
        <end position="273"/>
    </location>
</feature>
<evidence type="ECO:0000256" key="3">
    <source>
        <dbReference type="ARBA" id="ARBA00022801"/>
    </source>
</evidence>
<dbReference type="GO" id="GO:0004553">
    <property type="term" value="F:hydrolase activity, hydrolyzing O-glycosyl compounds"/>
    <property type="evidence" value="ECO:0007669"/>
    <property type="project" value="InterPro"/>
</dbReference>
<comment type="similarity">
    <text evidence="1">Belongs to the glycosyl hydrolase 16 family.</text>
</comment>
<dbReference type="InterPro" id="IPR013320">
    <property type="entry name" value="ConA-like_dom_sf"/>
</dbReference>
<dbReference type="Pfam" id="PF00722">
    <property type="entry name" value="Glyco_hydro_16"/>
    <property type="match status" value="1"/>
</dbReference>
<feature type="active site" description="Nucleophile" evidence="8">
    <location>
        <position position="143"/>
    </location>
</feature>
<feature type="active site" description="Proton donor" evidence="8">
    <location>
        <position position="147"/>
    </location>
</feature>
<feature type="signal peptide" evidence="10">
    <location>
        <begin position="1"/>
        <end position="28"/>
    </location>
</feature>
<dbReference type="PANTHER" id="PTHR31062">
    <property type="entry name" value="XYLOGLUCAN ENDOTRANSGLUCOSYLASE/HYDROLASE PROTEIN 8-RELATED"/>
    <property type="match status" value="1"/>
</dbReference>
<feature type="compositionally biased region" description="Polar residues" evidence="9">
    <location>
        <begin position="258"/>
        <end position="273"/>
    </location>
</feature>
<dbReference type="GO" id="GO:0005975">
    <property type="term" value="P:carbohydrate metabolic process"/>
    <property type="evidence" value="ECO:0007669"/>
    <property type="project" value="InterPro"/>
</dbReference>
<dbReference type="AlphaFoldDB" id="A0A0P1EV71"/>
<feature type="domain" description="GH16" evidence="11">
    <location>
        <begin position="54"/>
        <end position="251"/>
    </location>
</feature>
<evidence type="ECO:0000313" key="13">
    <source>
        <dbReference type="Proteomes" id="UP000054823"/>
    </source>
</evidence>
<dbReference type="SUPFAM" id="SSF49899">
    <property type="entry name" value="Concanavalin A-like lectins/glucanases"/>
    <property type="match status" value="1"/>
</dbReference>
<sequence>MGKSHANRSARCGLFVAICLAFATTAPAEPGAVLAPRPTLLETFEKPITPDWHRHWAIAHYRFSHPFFDTDWSRDNLHIDKGLHLTLAPQDNAKNRFLGASLRHKERTHFGRYEASIRPAKGAGLVTGFFTYTGPHYGTRHDEIDIEFLGQDTTRLNIAWFVDGKLYDRKVDLGFDAAQTLRSYAFDWLPDRLRWYVDGTLLFEVTEEEAPLPKVPGFLFANLWAADTPLTHWAGTAQTGTHAKAFVGHMSFTPAKTPRTSQPQSGLETHPGS</sequence>
<keyword evidence="13" id="KW-1185">Reference proteome</keyword>
<keyword evidence="3 12" id="KW-0378">Hydrolase</keyword>
<evidence type="ECO:0000256" key="10">
    <source>
        <dbReference type="SAM" id="SignalP"/>
    </source>
</evidence>
<dbReference type="EMBL" id="CYPW01000040">
    <property type="protein sequence ID" value="CUH54419.1"/>
    <property type="molecule type" value="Genomic_DNA"/>
</dbReference>
<dbReference type="InterPro" id="IPR008264">
    <property type="entry name" value="Beta_glucanase"/>
</dbReference>
<dbReference type="Gene3D" id="2.60.120.200">
    <property type="match status" value="1"/>
</dbReference>
<dbReference type="OrthoDB" id="9809583at2"/>
<dbReference type="RefSeq" id="WP_058241535.1">
    <property type="nucleotide sequence ID" value="NZ_CYPW01000040.1"/>
</dbReference>
<dbReference type="PRINTS" id="PR00737">
    <property type="entry name" value="GLHYDRLASE16"/>
</dbReference>
<feature type="region of interest" description="Disordered" evidence="9">
    <location>
        <begin position="253"/>
        <end position="273"/>
    </location>
</feature>
<evidence type="ECO:0000256" key="8">
    <source>
        <dbReference type="PIRSR" id="PIRSR608264-1"/>
    </source>
</evidence>
<evidence type="ECO:0000313" key="12">
    <source>
        <dbReference type="EMBL" id="CUH54419.1"/>
    </source>
</evidence>
<keyword evidence="4 12" id="KW-0326">Glycosidase</keyword>
<dbReference type="InterPro" id="IPR044791">
    <property type="entry name" value="Beta-glucanase/XTH"/>
</dbReference>
<evidence type="ECO:0000256" key="2">
    <source>
        <dbReference type="ARBA" id="ARBA00014569"/>
    </source>
</evidence>
<reference evidence="12 13" key="1">
    <citation type="submission" date="2015-09" db="EMBL/GenBank/DDBJ databases">
        <authorList>
            <consortium name="Swine Surveillance"/>
        </authorList>
    </citation>
    <scope>NUCLEOTIDE SEQUENCE [LARGE SCALE GENOMIC DNA]</scope>
    <source>
        <strain evidence="12 13">CECT 7688</strain>
    </source>
</reference>
<proteinExistence type="inferred from homology"/>
<gene>
    <name evidence="12" type="ORF">SHM7688_03890</name>
</gene>
<dbReference type="STRING" id="321267.SHM7688_03890"/>
<evidence type="ECO:0000259" key="11">
    <source>
        <dbReference type="PROSITE" id="PS51762"/>
    </source>
</evidence>
<name>A0A0P1EV71_9RHOB</name>
<evidence type="ECO:0000256" key="9">
    <source>
        <dbReference type="SAM" id="MobiDB-lite"/>
    </source>
</evidence>
<accession>A0A0P1EV71</accession>
<evidence type="ECO:0000256" key="4">
    <source>
        <dbReference type="ARBA" id="ARBA00023295"/>
    </source>
</evidence>
<evidence type="ECO:0000256" key="5">
    <source>
        <dbReference type="ARBA" id="ARBA00029722"/>
    </source>
</evidence>
<organism evidence="12 13">
    <name type="scientific">Shimia marina</name>
    <dbReference type="NCBI Taxonomy" id="321267"/>
    <lineage>
        <taxon>Bacteria</taxon>
        <taxon>Pseudomonadati</taxon>
        <taxon>Pseudomonadota</taxon>
        <taxon>Alphaproteobacteria</taxon>
        <taxon>Rhodobacterales</taxon>
        <taxon>Roseobacteraceae</taxon>
    </lineage>
</organism>
<keyword evidence="10" id="KW-0732">Signal</keyword>
<evidence type="ECO:0000256" key="6">
    <source>
        <dbReference type="ARBA" id="ARBA00029771"/>
    </source>
</evidence>
<evidence type="ECO:0000256" key="1">
    <source>
        <dbReference type="ARBA" id="ARBA00006865"/>
    </source>
</evidence>
<dbReference type="Proteomes" id="UP000054823">
    <property type="component" value="Unassembled WGS sequence"/>
</dbReference>
<dbReference type="PROSITE" id="PS51762">
    <property type="entry name" value="GH16_2"/>
    <property type="match status" value="1"/>
</dbReference>
<protein>
    <recommendedName>
        <fullName evidence="2">Beta-glucanase</fullName>
    </recommendedName>
    <alternativeName>
        <fullName evidence="7">1,3-1,4-beta-D-glucan 4-glucanohydrolase</fullName>
    </alternativeName>
    <alternativeName>
        <fullName evidence="6">Endo-beta-1,3-1,4 glucanase</fullName>
    </alternativeName>
    <alternativeName>
        <fullName evidence="5">Lichenase</fullName>
    </alternativeName>
</protein>